<name>A0A7J7K3R8_BUGNE</name>
<dbReference type="InterPro" id="IPR001680">
    <property type="entry name" value="WD40_rpt"/>
</dbReference>
<evidence type="ECO:0000256" key="1">
    <source>
        <dbReference type="ARBA" id="ARBA00022574"/>
    </source>
</evidence>
<dbReference type="InterPro" id="IPR011047">
    <property type="entry name" value="Quinoprotein_ADH-like_sf"/>
</dbReference>
<dbReference type="GO" id="GO:0032040">
    <property type="term" value="C:small-subunit processome"/>
    <property type="evidence" value="ECO:0007669"/>
    <property type="project" value="TreeGrafter"/>
</dbReference>
<dbReference type="Proteomes" id="UP000593567">
    <property type="component" value="Unassembled WGS sequence"/>
</dbReference>
<dbReference type="PANTHER" id="PTHR19858">
    <property type="entry name" value="WD40 REPEAT PROTEIN"/>
    <property type="match status" value="1"/>
</dbReference>
<dbReference type="InterPro" id="IPR015943">
    <property type="entry name" value="WD40/YVTN_repeat-like_dom_sf"/>
</dbReference>
<dbReference type="EMBL" id="VXIV02001526">
    <property type="protein sequence ID" value="KAF6032206.1"/>
    <property type="molecule type" value="Genomic_DNA"/>
</dbReference>
<dbReference type="CDD" id="cd00200">
    <property type="entry name" value="WD40"/>
    <property type="match status" value="1"/>
</dbReference>
<protein>
    <submittedName>
        <fullName evidence="4">PWP2</fullName>
    </submittedName>
</protein>
<dbReference type="Pfam" id="PF00400">
    <property type="entry name" value="WD40"/>
    <property type="match status" value="4"/>
</dbReference>
<evidence type="ECO:0000313" key="4">
    <source>
        <dbReference type="EMBL" id="KAF6032206.1"/>
    </source>
</evidence>
<dbReference type="GO" id="GO:0034388">
    <property type="term" value="C:Pwp2p-containing subcomplex of 90S preribosome"/>
    <property type="evidence" value="ECO:0007669"/>
    <property type="project" value="TreeGrafter"/>
</dbReference>
<evidence type="ECO:0000256" key="2">
    <source>
        <dbReference type="ARBA" id="ARBA00022737"/>
    </source>
</evidence>
<organism evidence="4 5">
    <name type="scientific">Bugula neritina</name>
    <name type="common">Brown bryozoan</name>
    <name type="synonym">Sertularia neritina</name>
    <dbReference type="NCBI Taxonomy" id="10212"/>
    <lineage>
        <taxon>Eukaryota</taxon>
        <taxon>Metazoa</taxon>
        <taxon>Spiralia</taxon>
        <taxon>Lophotrochozoa</taxon>
        <taxon>Bryozoa</taxon>
        <taxon>Gymnolaemata</taxon>
        <taxon>Cheilostomatida</taxon>
        <taxon>Flustrina</taxon>
        <taxon>Buguloidea</taxon>
        <taxon>Bugulidae</taxon>
        <taxon>Bugula</taxon>
    </lineage>
</organism>
<evidence type="ECO:0000256" key="3">
    <source>
        <dbReference type="PROSITE-ProRule" id="PRU00221"/>
    </source>
</evidence>
<keyword evidence="2" id="KW-0677">Repeat</keyword>
<dbReference type="PROSITE" id="PS50082">
    <property type="entry name" value="WD_REPEATS_2"/>
    <property type="match status" value="2"/>
</dbReference>
<dbReference type="SMART" id="SM00320">
    <property type="entry name" value="WD40"/>
    <property type="match status" value="10"/>
</dbReference>
<dbReference type="AlphaFoldDB" id="A0A7J7K3R8"/>
<feature type="repeat" description="WD" evidence="3">
    <location>
        <begin position="454"/>
        <end position="487"/>
    </location>
</feature>
<dbReference type="OrthoDB" id="3142434at2759"/>
<dbReference type="InterPro" id="IPR027145">
    <property type="entry name" value="PWP2"/>
</dbReference>
<dbReference type="GO" id="GO:0000462">
    <property type="term" value="P:maturation of SSU-rRNA from tricistronic rRNA transcript (SSU-rRNA, 5.8S rRNA, LSU-rRNA)"/>
    <property type="evidence" value="ECO:0007669"/>
    <property type="project" value="TreeGrafter"/>
</dbReference>
<dbReference type="Gene3D" id="2.130.10.10">
    <property type="entry name" value="YVTN repeat-like/Quinoprotein amine dehydrogenase"/>
    <property type="match status" value="4"/>
</dbReference>
<evidence type="ECO:0000313" key="5">
    <source>
        <dbReference type="Proteomes" id="UP000593567"/>
    </source>
</evidence>
<accession>A0A7J7K3R8</accession>
<dbReference type="PANTHER" id="PTHR19858:SF0">
    <property type="entry name" value="PERIODIC TRYPTOPHAN PROTEIN 2 HOMOLOG"/>
    <property type="match status" value="1"/>
</dbReference>
<dbReference type="InterPro" id="IPR019775">
    <property type="entry name" value="WD40_repeat_CS"/>
</dbReference>
<dbReference type="PROSITE" id="PS50294">
    <property type="entry name" value="WD_REPEATS_REGION"/>
    <property type="match status" value="2"/>
</dbReference>
<dbReference type="GO" id="GO:0000028">
    <property type="term" value="P:ribosomal small subunit assembly"/>
    <property type="evidence" value="ECO:0007669"/>
    <property type="project" value="TreeGrafter"/>
</dbReference>
<dbReference type="SUPFAM" id="SSF50998">
    <property type="entry name" value="Quinoprotein alcohol dehydrogenase-like"/>
    <property type="match status" value="1"/>
</dbReference>
<dbReference type="PROSITE" id="PS00678">
    <property type="entry name" value="WD_REPEATS_1"/>
    <property type="match status" value="1"/>
</dbReference>
<keyword evidence="1 3" id="KW-0853">WD repeat</keyword>
<dbReference type="InterPro" id="IPR036322">
    <property type="entry name" value="WD40_repeat_dom_sf"/>
</dbReference>
<feature type="repeat" description="WD" evidence="3">
    <location>
        <begin position="368"/>
        <end position="409"/>
    </location>
</feature>
<gene>
    <name evidence="4" type="ORF">EB796_009481</name>
</gene>
<sequence>MKFSYKFSNLLGTVYKKGNLVFSPDGNVLISPVGNRISAFDLKNNKSETLPLESKLNITTVGLSPNGNLMLLVNEEGEGYLCSLLNKSIISRYHFSQPINCVQFSPDGRKFAVTKGNNVLLFQSPGYSKTFNPFILLKTFYGAYDELTCIDWTSDSRVLCVGSNDMNTRIYGAEKLDQLVIYSMGGHRDAIVGSFFLNNSLDVISVSHDRNICYWKSTHELSQLTSSSKKDEEEEKVKYIKKAVFSLNDAIAKRAEESSSRSYCFVSAVTFHKQTGILVTGLTDGSFYLHEMPSFTHILSLSLGDQAISTISFNSTGDWLAVGCSESGQLVVWEWQSETYIMKQQGHFDVMSCVKVWNSSNGFCFVTFTEHTGGITGVTFTKNGKSIVSSSLDGTVRAFDLHRYRNFRTFTSPRQVQFGCLAVDPSGELVCAGGRDVFDIFVWSIQTGKLLEILAGHEAPVPSLSFSPVAAILVSVSWDSTVKVWDVFDSKGNKESIQLSSDGMAVAHRADGRQIAVATLRGAIIFFNTETCSQEHSIEARADLGYVRKASETVSAKKASASNTFTCLAYSADGKSILAAGQSPYVCIFSIQDQALLKKFKITQNLSMDGIEEFLDKRKMTEAGNVDQVETRDETMAGLPGVRTGDLSLRRDRPELRVSSVSFSPTGRSWAATSTEGVLIYSLDSTLTFDPFEFGMEVTPEVMKKALAEREYSMALLLALRLNVTELIQEALESTPLDQITVVVWLGYVQCMLPCTVTSLFWFEIYRHVMYFECYNTYACVLFTTPCRCDYNKYTMQYILSTSHAKDKLSAMEDEMSHTSSNIHSEEE</sequence>
<comment type="caution">
    <text evidence="4">The sequence shown here is derived from an EMBL/GenBank/DDBJ whole genome shotgun (WGS) entry which is preliminary data.</text>
</comment>
<reference evidence="4" key="1">
    <citation type="submission" date="2020-06" db="EMBL/GenBank/DDBJ databases">
        <title>Draft genome of Bugula neritina, a colonial animal packing powerful symbionts and potential medicines.</title>
        <authorList>
            <person name="Rayko M."/>
        </authorList>
    </citation>
    <scope>NUCLEOTIDE SEQUENCE [LARGE SCALE GENOMIC DNA]</scope>
    <source>
        <strain evidence="4">Kwan_BN1</strain>
    </source>
</reference>
<dbReference type="SUPFAM" id="SSF50978">
    <property type="entry name" value="WD40 repeat-like"/>
    <property type="match status" value="1"/>
</dbReference>
<keyword evidence="5" id="KW-1185">Reference proteome</keyword>
<proteinExistence type="predicted"/>